<dbReference type="Proteomes" id="UP000252558">
    <property type="component" value="Unassembled WGS sequence"/>
</dbReference>
<evidence type="ECO:0000256" key="1">
    <source>
        <dbReference type="ARBA" id="ARBA00001946"/>
    </source>
</evidence>
<evidence type="ECO:0000256" key="6">
    <source>
        <dbReference type="ARBA" id="ARBA00022777"/>
    </source>
</evidence>
<comment type="cofactor">
    <cofactor evidence="1">
        <name>Mg(2+)</name>
        <dbReference type="ChEBI" id="CHEBI:18420"/>
    </cofactor>
</comment>
<dbReference type="Pfam" id="PF21623">
    <property type="entry name" value="HK_sensor_dom_bact"/>
    <property type="match status" value="1"/>
</dbReference>
<dbReference type="InterPro" id="IPR029787">
    <property type="entry name" value="Nucleotide_cyclase"/>
</dbReference>
<evidence type="ECO:0000256" key="3">
    <source>
        <dbReference type="ARBA" id="ARBA00022553"/>
    </source>
</evidence>
<evidence type="ECO:0000259" key="10">
    <source>
        <dbReference type="PROSITE" id="PS50112"/>
    </source>
</evidence>
<evidence type="ECO:0000256" key="7">
    <source>
        <dbReference type="ARBA" id="ARBA00022840"/>
    </source>
</evidence>
<keyword evidence="8" id="KW-0902">Two-component regulatory system</keyword>
<dbReference type="InterPro" id="IPR035965">
    <property type="entry name" value="PAS-like_dom_sf"/>
</dbReference>
<dbReference type="GO" id="GO:0000160">
    <property type="term" value="P:phosphorelay signal transduction system"/>
    <property type="evidence" value="ECO:0007669"/>
    <property type="project" value="UniProtKB-KW"/>
</dbReference>
<dbReference type="InterPro" id="IPR048760">
    <property type="entry name" value="VP0354-like_sensor_dom"/>
</dbReference>
<sequence>MIFEMNHSDFSLKWASCPAHSNQENSKLSQLVGTESSPSRGYLWLWFVSIILAVIAVALHFYTKQLEQDRHLTQERKVLQLLTTNLEEDLNRAISDVRFLQSRLSLIAKSKGLSESEKTNEAQSLLLQFAKHHPRYHQVRQINAVGKEVVRVEVKGNLSKLTTGQRLQSKSGQRYFQRLAKVSPQTVHISRFDFNREHGKIERPFRPVIRFSMPLYDNDNRFVGGVVINLNGEHLRQHLVSLDNSVDGHLSFVNGEGLWLFGEIDAETSDTRSDQLGTIWPMPVRNSRGVAQGKDRLYLHDVISYQRLAKDQSIASLDLEESFFKVVSTMPLSNLTPYANQRAKLGGPILLGLLLIAIIAAYRWHIVSQRQRRTVAKMARLAQIIEESQEIICLTDERGYISYVNPAFEQVTGYSQKECLGRSVNMLKSGYHDDSFYKQLWKKIESGQTFQSIFVNRRKDGSVYYEEKVITPFKSLNDGHRTYYFSSGHDVTELKHLKSRTKQLTYLAFHDSLTGLANRALLQERLEHTLATRRTQYAALLMLDLDGFKAINDAHGHPAGDKLLVQVGKRIRAVVREGDTVARLGGDEFALLLEQLATPDDVHHLAEQLLQRISAPLQLEEFATAITVSIGVTIIPPGSFVADDMVKSADQALYVAKEQGKNRFIVAPSDAKQTD</sequence>
<dbReference type="InterPro" id="IPR000160">
    <property type="entry name" value="GGDEF_dom"/>
</dbReference>
<dbReference type="NCBIfam" id="TIGR00229">
    <property type="entry name" value="sensory_box"/>
    <property type="match status" value="1"/>
</dbReference>
<evidence type="ECO:0000256" key="5">
    <source>
        <dbReference type="ARBA" id="ARBA00022741"/>
    </source>
</evidence>
<dbReference type="SUPFAM" id="SSF55073">
    <property type="entry name" value="Nucleotide cyclase"/>
    <property type="match status" value="1"/>
</dbReference>
<keyword evidence="9" id="KW-0472">Membrane</keyword>
<dbReference type="InterPro" id="IPR043128">
    <property type="entry name" value="Rev_trsase/Diguanyl_cyclase"/>
</dbReference>
<dbReference type="GO" id="GO:0005524">
    <property type="term" value="F:ATP binding"/>
    <property type="evidence" value="ECO:0007669"/>
    <property type="project" value="UniProtKB-KW"/>
</dbReference>
<evidence type="ECO:0000256" key="2">
    <source>
        <dbReference type="ARBA" id="ARBA00004370"/>
    </source>
</evidence>
<evidence type="ECO:0000256" key="9">
    <source>
        <dbReference type="SAM" id="Phobius"/>
    </source>
</evidence>
<dbReference type="InterPro" id="IPR001610">
    <property type="entry name" value="PAC"/>
</dbReference>
<dbReference type="InterPro" id="IPR052163">
    <property type="entry name" value="DGC-Regulatory_Protein"/>
</dbReference>
<dbReference type="PANTHER" id="PTHR46663">
    <property type="entry name" value="DIGUANYLATE CYCLASE DGCT-RELATED"/>
    <property type="match status" value="1"/>
</dbReference>
<keyword evidence="9" id="KW-0812">Transmembrane</keyword>
<comment type="caution">
    <text evidence="12">The sequence shown here is derived from an EMBL/GenBank/DDBJ whole genome shotgun (WGS) entry which is preliminary data.</text>
</comment>
<dbReference type="EMBL" id="QPID01000001">
    <property type="protein sequence ID" value="RCU52412.1"/>
    <property type="molecule type" value="Genomic_DNA"/>
</dbReference>
<organism evidence="12 13">
    <name type="scientific">Corallincola holothuriorum</name>
    <dbReference type="NCBI Taxonomy" id="2282215"/>
    <lineage>
        <taxon>Bacteria</taxon>
        <taxon>Pseudomonadati</taxon>
        <taxon>Pseudomonadota</taxon>
        <taxon>Gammaproteobacteria</taxon>
        <taxon>Alteromonadales</taxon>
        <taxon>Psychromonadaceae</taxon>
        <taxon>Corallincola</taxon>
    </lineage>
</organism>
<keyword evidence="6" id="KW-0418">Kinase</keyword>
<dbReference type="GO" id="GO:0006355">
    <property type="term" value="P:regulation of DNA-templated transcription"/>
    <property type="evidence" value="ECO:0007669"/>
    <property type="project" value="InterPro"/>
</dbReference>
<evidence type="ECO:0000313" key="12">
    <source>
        <dbReference type="EMBL" id="RCU52412.1"/>
    </source>
</evidence>
<dbReference type="SMART" id="SM00091">
    <property type="entry name" value="PAS"/>
    <property type="match status" value="1"/>
</dbReference>
<evidence type="ECO:0000259" key="11">
    <source>
        <dbReference type="PROSITE" id="PS50887"/>
    </source>
</evidence>
<evidence type="ECO:0000256" key="8">
    <source>
        <dbReference type="ARBA" id="ARBA00023012"/>
    </source>
</evidence>
<accession>A0A368NPD9</accession>
<evidence type="ECO:0000256" key="4">
    <source>
        <dbReference type="ARBA" id="ARBA00022679"/>
    </source>
</evidence>
<dbReference type="GO" id="GO:0016301">
    <property type="term" value="F:kinase activity"/>
    <property type="evidence" value="ECO:0007669"/>
    <property type="project" value="UniProtKB-KW"/>
</dbReference>
<dbReference type="CDD" id="cd01949">
    <property type="entry name" value="GGDEF"/>
    <property type="match status" value="1"/>
</dbReference>
<keyword evidence="7" id="KW-0067">ATP-binding</keyword>
<evidence type="ECO:0000313" key="13">
    <source>
        <dbReference type="Proteomes" id="UP000252558"/>
    </source>
</evidence>
<dbReference type="PROSITE" id="PS50112">
    <property type="entry name" value="PAS"/>
    <property type="match status" value="1"/>
</dbReference>
<dbReference type="Gene3D" id="3.30.70.270">
    <property type="match status" value="1"/>
</dbReference>
<dbReference type="Pfam" id="PF00989">
    <property type="entry name" value="PAS"/>
    <property type="match status" value="1"/>
</dbReference>
<feature type="transmembrane region" description="Helical" evidence="9">
    <location>
        <begin position="43"/>
        <end position="62"/>
    </location>
</feature>
<dbReference type="Gene3D" id="3.30.450.20">
    <property type="entry name" value="PAS domain"/>
    <property type="match status" value="2"/>
</dbReference>
<dbReference type="PROSITE" id="PS50887">
    <property type="entry name" value="GGDEF"/>
    <property type="match status" value="1"/>
</dbReference>
<dbReference type="SMART" id="SM00086">
    <property type="entry name" value="PAC"/>
    <property type="match status" value="1"/>
</dbReference>
<keyword evidence="9" id="KW-1133">Transmembrane helix</keyword>
<reference evidence="12 13" key="1">
    <citation type="submission" date="2018-07" db="EMBL/GenBank/DDBJ databases">
        <title>Corallincola holothuriorum sp. nov., a new facultative anaerobe isolated from sea cucumber Apostichopus japonicus.</title>
        <authorList>
            <person name="Xia H."/>
        </authorList>
    </citation>
    <scope>NUCLEOTIDE SEQUENCE [LARGE SCALE GENOMIC DNA]</scope>
    <source>
        <strain evidence="12 13">C4</strain>
    </source>
</reference>
<dbReference type="SMART" id="SM00267">
    <property type="entry name" value="GGDEF"/>
    <property type="match status" value="1"/>
</dbReference>
<feature type="domain" description="PAS" evidence="10">
    <location>
        <begin position="377"/>
        <end position="435"/>
    </location>
</feature>
<keyword evidence="5" id="KW-0547">Nucleotide-binding</keyword>
<keyword evidence="3" id="KW-0597">Phosphoprotein</keyword>
<gene>
    <name evidence="12" type="ORF">DU002_00095</name>
</gene>
<protein>
    <submittedName>
        <fullName evidence="12">Diguanylate cyclase</fullName>
    </submittedName>
</protein>
<dbReference type="InterPro" id="IPR000014">
    <property type="entry name" value="PAS"/>
</dbReference>
<dbReference type="GO" id="GO:0016020">
    <property type="term" value="C:membrane"/>
    <property type="evidence" value="ECO:0007669"/>
    <property type="project" value="UniProtKB-SubCell"/>
</dbReference>
<dbReference type="SUPFAM" id="SSF103190">
    <property type="entry name" value="Sensory domain-like"/>
    <property type="match status" value="1"/>
</dbReference>
<dbReference type="PANTHER" id="PTHR46663:SF3">
    <property type="entry name" value="SLL0267 PROTEIN"/>
    <property type="match status" value="1"/>
</dbReference>
<keyword evidence="13" id="KW-1185">Reference proteome</keyword>
<dbReference type="InterPro" id="IPR029151">
    <property type="entry name" value="Sensor-like_sf"/>
</dbReference>
<keyword evidence="4" id="KW-0808">Transferase</keyword>
<dbReference type="SUPFAM" id="SSF55785">
    <property type="entry name" value="PYP-like sensor domain (PAS domain)"/>
    <property type="match status" value="1"/>
</dbReference>
<dbReference type="InterPro" id="IPR013767">
    <property type="entry name" value="PAS_fold"/>
</dbReference>
<dbReference type="FunFam" id="3.30.70.270:FF:000001">
    <property type="entry name" value="Diguanylate cyclase domain protein"/>
    <property type="match status" value="1"/>
</dbReference>
<dbReference type="CDD" id="cd00130">
    <property type="entry name" value="PAS"/>
    <property type="match status" value="1"/>
</dbReference>
<comment type="subcellular location">
    <subcellularLocation>
        <location evidence="2">Membrane</location>
    </subcellularLocation>
</comment>
<proteinExistence type="predicted"/>
<dbReference type="AlphaFoldDB" id="A0A368NPD9"/>
<dbReference type="NCBIfam" id="TIGR00254">
    <property type="entry name" value="GGDEF"/>
    <property type="match status" value="1"/>
</dbReference>
<feature type="transmembrane region" description="Helical" evidence="9">
    <location>
        <begin position="345"/>
        <end position="364"/>
    </location>
</feature>
<feature type="domain" description="GGDEF" evidence="11">
    <location>
        <begin position="536"/>
        <end position="669"/>
    </location>
</feature>
<name>A0A368NPD9_9GAMM</name>
<dbReference type="Pfam" id="PF00990">
    <property type="entry name" value="GGDEF"/>
    <property type="match status" value="1"/>
</dbReference>